<name>A0A2D0A4I4_9SPHN</name>
<sequence>MITKFLTAAAATAMVAAPVAASAAPAASLSVAKSARASAPTTGANKAVPGGSAIAIVLGALVAGGIIYAVVDAADDNDSDSN</sequence>
<dbReference type="AlphaFoldDB" id="A0A2D0A4I4"/>
<protein>
    <submittedName>
        <fullName evidence="3">Uncharacterized protein</fullName>
    </submittedName>
</protein>
<gene>
    <name evidence="3" type="ORF">SPDO_30420</name>
</gene>
<evidence type="ECO:0000313" key="3">
    <source>
        <dbReference type="EMBL" id="OWK27802.1"/>
    </source>
</evidence>
<feature type="chain" id="PRO_5012180750" evidence="2">
    <location>
        <begin position="24"/>
        <end position="82"/>
    </location>
</feature>
<dbReference type="Proteomes" id="UP000197290">
    <property type="component" value="Unassembled WGS sequence"/>
</dbReference>
<keyword evidence="1" id="KW-1133">Transmembrane helix</keyword>
<reference evidence="3 4" key="1">
    <citation type="submission" date="2017-03" db="EMBL/GenBank/DDBJ databases">
        <title>Genome sequence of Sphingomonas dokdonensis DSM 21029.</title>
        <authorList>
            <person name="Poehlein A."/>
            <person name="Wuebbeler J.H."/>
            <person name="Steinbuechel A."/>
            <person name="Daniel R."/>
        </authorList>
    </citation>
    <scope>NUCLEOTIDE SEQUENCE [LARGE SCALE GENOMIC DNA]</scope>
    <source>
        <strain evidence="3 4">DSM 21029</strain>
    </source>
</reference>
<dbReference type="RefSeq" id="WP_088368367.1">
    <property type="nucleotide sequence ID" value="NZ_NBBI01000009.1"/>
</dbReference>
<keyword evidence="2" id="KW-0732">Signal</keyword>
<comment type="caution">
    <text evidence="3">The sequence shown here is derived from an EMBL/GenBank/DDBJ whole genome shotgun (WGS) entry which is preliminary data.</text>
</comment>
<keyword evidence="1" id="KW-0472">Membrane</keyword>
<evidence type="ECO:0000313" key="4">
    <source>
        <dbReference type="Proteomes" id="UP000197290"/>
    </source>
</evidence>
<keyword evidence="1" id="KW-0812">Transmembrane</keyword>
<accession>A0A2D0A4I4</accession>
<dbReference type="EMBL" id="NBBI01000009">
    <property type="protein sequence ID" value="OWK27802.1"/>
    <property type="molecule type" value="Genomic_DNA"/>
</dbReference>
<keyword evidence="4" id="KW-1185">Reference proteome</keyword>
<feature type="transmembrane region" description="Helical" evidence="1">
    <location>
        <begin position="47"/>
        <end position="71"/>
    </location>
</feature>
<feature type="signal peptide" evidence="2">
    <location>
        <begin position="1"/>
        <end position="23"/>
    </location>
</feature>
<proteinExistence type="predicted"/>
<evidence type="ECO:0000256" key="2">
    <source>
        <dbReference type="SAM" id="SignalP"/>
    </source>
</evidence>
<evidence type="ECO:0000256" key="1">
    <source>
        <dbReference type="SAM" id="Phobius"/>
    </source>
</evidence>
<organism evidence="3 4">
    <name type="scientific">Sphingomonas dokdonensis</name>
    <dbReference type="NCBI Taxonomy" id="344880"/>
    <lineage>
        <taxon>Bacteria</taxon>
        <taxon>Pseudomonadati</taxon>
        <taxon>Pseudomonadota</taxon>
        <taxon>Alphaproteobacteria</taxon>
        <taxon>Sphingomonadales</taxon>
        <taxon>Sphingomonadaceae</taxon>
        <taxon>Sphingomonas</taxon>
    </lineage>
</organism>